<reference evidence="3" key="3">
    <citation type="submission" date="2025-07" db="EMBL/GenBank/DDBJ databases">
        <authorList>
            <consortium name="NCBI Genome Project"/>
        </authorList>
    </citation>
    <scope>NUCLEOTIDE SEQUENCE</scope>
    <source>
        <strain evidence="3">CBS432</strain>
    </source>
</reference>
<dbReference type="InterPro" id="IPR008936">
    <property type="entry name" value="Rho_GTPase_activation_prot"/>
</dbReference>
<dbReference type="SUPFAM" id="SSF48350">
    <property type="entry name" value="GTPase activation domain, GAP"/>
    <property type="match status" value="1"/>
</dbReference>
<dbReference type="RefSeq" id="XP_033766850.1">
    <property type="nucleotide sequence ID" value="XM_033910959.1"/>
</dbReference>
<feature type="region of interest" description="Disordered" evidence="1">
    <location>
        <begin position="738"/>
        <end position="787"/>
    </location>
</feature>
<feature type="domain" description="Rho-GAP" evidence="2">
    <location>
        <begin position="520"/>
        <end position="715"/>
    </location>
</feature>
<sequence>MTVKEHNEENIIGDELQNSRQLSIDCDSVKISLRNTYWTKDYTTGIKLFIKHMNRENDLLIKDIKFYNDFVNKFWKPTLNNLQKLDGTNSMNGRLLEVMNKQFSIISTEQIEKDCKMPLQELRDLNESFLHEAENDLSSRYSVYVKDLVAVKEALIECQKRVQSIYKLKKVKMSMDSSSSAFGNSEDSAPLTRSRFVYEFPYTLDERLKFDDCNQFMSFLQALREKVVLEKNVFPVPGLPNQSFQGRSLVKELKKLEPKLDLSLFNTDRIGNEFIRLGVIQEYSLNFYSSKSSQFDQEKYYYWDSELISTQERNGNTGIRNKKSYGDLTQSNNGHEEKSNVSSIRTSISDWIRKVSLHDNDDSDAAGSTDINENEWKGLKQQLELSQDNFFAKCCQLEYSKVQLEKAIYDYCKNYSKMEDGIKRTLRSSNKTFQRNCEKFTESPVCSLQEGHLPQKSDDIDIRGFFLRDNGIPFRKWNIIEASDPVDACKEISIKSEKFFCGSEINNDLAAVDTLEAIKTILRQIEKEPNTEKIAQSWHKDIDFVRVSNLKRDLLGEFKESKTIGNTNSVITAQFFENSHSYVANDLVGLIKLWLLELPDSLVPSNHYDDLVKAKKPLISLCEQFPTSSLRFLQELANHFQILNDRSSLPPQTVQDLFRDNSDIDIPLAHHFVRRTGLQNPIDIKILSPALYTFFINRRTVDILQTLIANSTTMMTTTAAILTEPPMIIIKDTTIPISSNPKLPPNDKDGPFIPRPFKTSSTPTTPERPKRKSGLFLPINVNDFPPT</sequence>
<dbReference type="AlphaFoldDB" id="A0A8B8UST4"/>
<feature type="region of interest" description="Disordered" evidence="1">
    <location>
        <begin position="314"/>
        <end position="340"/>
    </location>
</feature>
<dbReference type="GeneID" id="54631158"/>
<evidence type="ECO:0000256" key="1">
    <source>
        <dbReference type="SAM" id="MobiDB-lite"/>
    </source>
</evidence>
<dbReference type="Gene3D" id="1.10.555.10">
    <property type="entry name" value="Rho GTPase activation protein"/>
    <property type="match status" value="1"/>
</dbReference>
<gene>
    <name evidence="3" type="primary">RGD3</name>
    <name evidence="3" type="ORF">SPAR_H02230</name>
</gene>
<dbReference type="OrthoDB" id="2155291at2759"/>
<dbReference type="VEuPathDB" id="FungiDB:SPAR_H02230"/>
<reference evidence="3" key="4">
    <citation type="submission" date="2025-08" db="UniProtKB">
        <authorList>
            <consortium name="RefSeq"/>
        </authorList>
    </citation>
    <scope>IDENTIFICATION</scope>
    <source>
        <strain evidence="3">CBS432</strain>
    </source>
</reference>
<dbReference type="SMART" id="SM00324">
    <property type="entry name" value="RhoGAP"/>
    <property type="match status" value="1"/>
</dbReference>
<reference evidence="3" key="1">
    <citation type="journal article" date="2017" name="Nat. Genet.">
        <title>Contrasting evolutionary genome dynamics between domesticated and wild yeasts.</title>
        <authorList>
            <person name="Yue J.X."/>
            <person name="Li J."/>
            <person name="Aigrain L."/>
            <person name="Hallin J."/>
            <person name="Persson K."/>
            <person name="Oliver K."/>
            <person name="Bergstrom A."/>
            <person name="Coupland P."/>
            <person name="Warringer J."/>
            <person name="Lagomarsino M.C."/>
            <person name="Fischer G."/>
            <person name="Durbin R."/>
            <person name="Liti G."/>
        </authorList>
    </citation>
    <scope>NUCLEOTIDE SEQUENCE</scope>
    <source>
        <strain evidence="3">CBS432</strain>
    </source>
</reference>
<dbReference type="PROSITE" id="PS50238">
    <property type="entry name" value="RHOGAP"/>
    <property type="match status" value="1"/>
</dbReference>
<organism evidence="3">
    <name type="scientific">Saccharomyces paradoxus</name>
    <name type="common">Yeast</name>
    <name type="synonym">Saccharomyces douglasii</name>
    <dbReference type="NCBI Taxonomy" id="27291"/>
    <lineage>
        <taxon>Eukaryota</taxon>
        <taxon>Fungi</taxon>
        <taxon>Dikarya</taxon>
        <taxon>Ascomycota</taxon>
        <taxon>Saccharomycotina</taxon>
        <taxon>Saccharomycetes</taxon>
        <taxon>Saccharomycetales</taxon>
        <taxon>Saccharomycetaceae</taxon>
        <taxon>Saccharomyces</taxon>
    </lineage>
</organism>
<evidence type="ECO:0000313" key="3">
    <source>
        <dbReference type="RefSeq" id="XP_033766850.1"/>
    </source>
</evidence>
<dbReference type="KEGG" id="spao:SPAR_H02230"/>
<evidence type="ECO:0000259" key="2">
    <source>
        <dbReference type="PROSITE" id="PS50238"/>
    </source>
</evidence>
<protein>
    <submittedName>
        <fullName evidence="3">Rgd3p</fullName>
    </submittedName>
</protein>
<name>A0A8B8UST4_SACPA</name>
<dbReference type="GO" id="GO:0007165">
    <property type="term" value="P:signal transduction"/>
    <property type="evidence" value="ECO:0007669"/>
    <property type="project" value="InterPro"/>
</dbReference>
<proteinExistence type="predicted"/>
<accession>A0A8B8UST4</accession>
<reference evidence="3" key="2">
    <citation type="submission" date="2020-01" db="EMBL/GenBank/DDBJ databases">
        <title>Population-level Yeast Reference Genomes.</title>
        <authorList>
            <person name="Yue J.-X."/>
        </authorList>
    </citation>
    <scope>NUCLEOTIDE SEQUENCE</scope>
    <source>
        <strain evidence="3">CBS432</strain>
    </source>
</reference>
<dbReference type="InterPro" id="IPR000198">
    <property type="entry name" value="RhoGAP_dom"/>
</dbReference>